<dbReference type="SUPFAM" id="SSF57701">
    <property type="entry name" value="Zn2/Cys6 DNA-binding domain"/>
    <property type="match status" value="1"/>
</dbReference>
<evidence type="ECO:0000256" key="4">
    <source>
        <dbReference type="ARBA" id="ARBA00023163"/>
    </source>
</evidence>
<dbReference type="InterPro" id="IPR050797">
    <property type="entry name" value="Carb_Metab_Trans_Reg"/>
</dbReference>
<feature type="region of interest" description="Disordered" evidence="6">
    <location>
        <begin position="116"/>
        <end position="187"/>
    </location>
</feature>
<organism evidence="8 9">
    <name type="scientific">Fonsecaea monophora</name>
    <dbReference type="NCBI Taxonomy" id="254056"/>
    <lineage>
        <taxon>Eukaryota</taxon>
        <taxon>Fungi</taxon>
        <taxon>Dikarya</taxon>
        <taxon>Ascomycota</taxon>
        <taxon>Pezizomycotina</taxon>
        <taxon>Eurotiomycetes</taxon>
        <taxon>Chaetothyriomycetidae</taxon>
        <taxon>Chaetothyriales</taxon>
        <taxon>Herpotrichiellaceae</taxon>
        <taxon>Fonsecaea</taxon>
    </lineage>
</organism>
<keyword evidence="3" id="KW-0238">DNA-binding</keyword>
<dbReference type="GO" id="GO:0006351">
    <property type="term" value="P:DNA-templated transcription"/>
    <property type="evidence" value="ECO:0007669"/>
    <property type="project" value="InterPro"/>
</dbReference>
<dbReference type="GO" id="GO:0001080">
    <property type="term" value="P:nitrogen catabolite activation of transcription from RNA polymerase II promoter"/>
    <property type="evidence" value="ECO:0007669"/>
    <property type="project" value="TreeGrafter"/>
</dbReference>
<feature type="domain" description="Zn(2)-C6 fungal-type" evidence="7">
    <location>
        <begin position="20"/>
        <end position="51"/>
    </location>
</feature>
<dbReference type="CDD" id="cd12148">
    <property type="entry name" value="fungal_TF_MHR"/>
    <property type="match status" value="1"/>
</dbReference>
<dbReference type="InterPro" id="IPR007219">
    <property type="entry name" value="XnlR_reg_dom"/>
</dbReference>
<dbReference type="PANTHER" id="PTHR31668:SF4">
    <property type="entry name" value="TRANSCRIPTIONAL ACTIVATOR PROTEIN DAL81"/>
    <property type="match status" value="1"/>
</dbReference>
<dbReference type="PROSITE" id="PS50048">
    <property type="entry name" value="ZN2_CY6_FUNGAL_2"/>
    <property type="match status" value="1"/>
</dbReference>
<accession>A0A177FGY5</accession>
<keyword evidence="4" id="KW-0804">Transcription</keyword>
<dbReference type="GO" id="GO:0003677">
    <property type="term" value="F:DNA binding"/>
    <property type="evidence" value="ECO:0007669"/>
    <property type="project" value="UniProtKB-KW"/>
</dbReference>
<evidence type="ECO:0000256" key="1">
    <source>
        <dbReference type="ARBA" id="ARBA00022723"/>
    </source>
</evidence>
<keyword evidence="5" id="KW-0539">Nucleus</keyword>
<evidence type="ECO:0000313" key="8">
    <source>
        <dbReference type="EMBL" id="OAG43553.1"/>
    </source>
</evidence>
<comment type="caution">
    <text evidence="8">The sequence shown here is derived from an EMBL/GenBank/DDBJ whole genome shotgun (WGS) entry which is preliminary data.</text>
</comment>
<dbReference type="GO" id="GO:0008270">
    <property type="term" value="F:zinc ion binding"/>
    <property type="evidence" value="ECO:0007669"/>
    <property type="project" value="InterPro"/>
</dbReference>
<sequence length="682" mass="74936">MDLSSRQEGPRPFRSRRDRPCDACRGRKIACRIETSPPCAFCESRGSSCTFQNGPNNKRRRVFSHSHSLPNNHFLLPQQQQQEQQQPHEGRLASIPPQSWEDFSVEAFDSTIFDSLDLAEDGSPPFQSQGQSQSQRSPLPQPSASDGRNASTSPRHFQPQSLRPSSGDTRYHDSGTLHRSQIPPDTGHLNRHVMMELMKGSSSSTNPLEISRIRLTSTRDHNDDQSSSEGGPQILMVRDDPPFLVTGKSCMEGASWPDIEALLVRKQRDELLRLYFRFVQPLFPVLQQHDGFNNDIHCDPPQDAASLALFASVYATALPFAIHNDYLSATLTDANGKREQLYRIAIAALLEEANSPSIEALQACLLLLQKGPTIQHQGLTPTYSWLASIASTIAKSLGLQYDCSGWNIPLAEKQLRTRLWWATFTMDVWVSVDSPGGRSIGPDDYDVPLPKSADGVSDDHDAGMGHSNEFERLVLLTHLLAQIHGTYYTIRAAKQTSSDLFKSLEFARPLRSALSDCRQSLKADLPLNSGDETPGMSASVHLAACVVSIVLFRALLRPVQCGSTSETPVDSSYKSAASAVVTGSVNCAREAVELLETMVSLIGPWNAFWHSWSQGNFAIVSTFLVQLLLMIESGGAARAEVSELISRWKRAIRVVAGSGGWGSSLMGMALGRLDSLLNQAGL</sequence>
<dbReference type="PROSITE" id="PS00463">
    <property type="entry name" value="ZN2_CY6_FUNGAL_1"/>
    <property type="match status" value="1"/>
</dbReference>
<gene>
    <name evidence="8" type="ORF">AYO21_02139</name>
</gene>
<evidence type="ECO:0000313" key="9">
    <source>
        <dbReference type="Proteomes" id="UP000077002"/>
    </source>
</evidence>
<dbReference type="GO" id="GO:0000981">
    <property type="term" value="F:DNA-binding transcription factor activity, RNA polymerase II-specific"/>
    <property type="evidence" value="ECO:0007669"/>
    <property type="project" value="InterPro"/>
</dbReference>
<keyword evidence="2" id="KW-0805">Transcription regulation</keyword>
<dbReference type="EMBL" id="LVKK01000009">
    <property type="protein sequence ID" value="OAG43553.1"/>
    <property type="molecule type" value="Genomic_DNA"/>
</dbReference>
<dbReference type="OrthoDB" id="1924787at2759"/>
<dbReference type="AlphaFoldDB" id="A0A177FGY5"/>
<feature type="region of interest" description="Disordered" evidence="6">
    <location>
        <begin position="1"/>
        <end position="20"/>
    </location>
</feature>
<reference evidence="8 9" key="1">
    <citation type="submission" date="2016-03" db="EMBL/GenBank/DDBJ databases">
        <title>Draft genome sequence of the Fonsecaea monophora CBS 269.37.</title>
        <authorList>
            <person name="Bombassaro A."/>
            <person name="Vinicius W.A."/>
            <person name="De Hoog S."/>
            <person name="Sun J."/>
            <person name="Souza E.M."/>
            <person name="Raittz R.T."/>
            <person name="Costa F."/>
            <person name="Leao A.C."/>
            <person name="Tadra-Sfeir M.Z."/>
            <person name="Baura V."/>
            <person name="Balsanelli E."/>
            <person name="Pedrosa F.O."/>
            <person name="Moreno L.F."/>
            <person name="Steffens M.B."/>
            <person name="Xi L."/>
            <person name="Bocca A.L."/>
            <person name="Felipe M.S."/>
            <person name="Teixeira M."/>
            <person name="Telles Filho F.Q."/>
            <person name="Azevedo C.M."/>
            <person name="Gomes R."/>
            <person name="Vicente V.A."/>
        </authorList>
    </citation>
    <scope>NUCLEOTIDE SEQUENCE [LARGE SCALE GENOMIC DNA]</scope>
    <source>
        <strain evidence="8 9">CBS 269.37</strain>
    </source>
</reference>
<feature type="compositionally biased region" description="Low complexity" evidence="6">
    <location>
        <begin position="123"/>
        <end position="145"/>
    </location>
</feature>
<dbReference type="Pfam" id="PF04082">
    <property type="entry name" value="Fungal_trans"/>
    <property type="match status" value="1"/>
</dbReference>
<proteinExistence type="predicted"/>
<keyword evidence="9" id="KW-1185">Reference proteome</keyword>
<evidence type="ECO:0000256" key="6">
    <source>
        <dbReference type="SAM" id="MobiDB-lite"/>
    </source>
</evidence>
<evidence type="ECO:0000256" key="5">
    <source>
        <dbReference type="ARBA" id="ARBA00023242"/>
    </source>
</evidence>
<evidence type="ECO:0000259" key="7">
    <source>
        <dbReference type="PROSITE" id="PS50048"/>
    </source>
</evidence>
<dbReference type="PANTHER" id="PTHR31668">
    <property type="entry name" value="GLUCOSE TRANSPORT TRANSCRIPTION REGULATOR RGT1-RELATED-RELATED"/>
    <property type="match status" value="1"/>
</dbReference>
<dbReference type="Gene3D" id="4.10.240.10">
    <property type="entry name" value="Zn(2)-C6 fungal-type DNA-binding domain"/>
    <property type="match status" value="1"/>
</dbReference>
<dbReference type="InterPro" id="IPR036864">
    <property type="entry name" value="Zn2-C6_fun-type_DNA-bd_sf"/>
</dbReference>
<dbReference type="InterPro" id="IPR001138">
    <property type="entry name" value="Zn2Cys6_DnaBD"/>
</dbReference>
<dbReference type="GO" id="GO:0005634">
    <property type="term" value="C:nucleus"/>
    <property type="evidence" value="ECO:0007669"/>
    <property type="project" value="TreeGrafter"/>
</dbReference>
<feature type="region of interest" description="Disordered" evidence="6">
    <location>
        <begin position="216"/>
        <end position="237"/>
    </location>
</feature>
<name>A0A177FGY5_9EURO</name>
<dbReference type="RefSeq" id="XP_022515505.1">
    <property type="nucleotide sequence ID" value="XM_022652119.1"/>
</dbReference>
<evidence type="ECO:0000256" key="3">
    <source>
        <dbReference type="ARBA" id="ARBA00023125"/>
    </source>
</evidence>
<keyword evidence="1" id="KW-0479">Metal-binding</keyword>
<dbReference type="GeneID" id="34597315"/>
<protein>
    <recommendedName>
        <fullName evidence="7">Zn(2)-C6 fungal-type domain-containing protein</fullName>
    </recommendedName>
</protein>
<feature type="compositionally biased region" description="Polar residues" evidence="6">
    <location>
        <begin position="146"/>
        <end position="168"/>
    </location>
</feature>
<dbReference type="Proteomes" id="UP000077002">
    <property type="component" value="Unassembled WGS sequence"/>
</dbReference>
<dbReference type="CDD" id="cd00067">
    <property type="entry name" value="GAL4"/>
    <property type="match status" value="1"/>
</dbReference>
<evidence type="ECO:0000256" key="2">
    <source>
        <dbReference type="ARBA" id="ARBA00023015"/>
    </source>
</evidence>